<reference evidence="1 2" key="1">
    <citation type="submission" date="2019-10" db="EMBL/GenBank/DDBJ databases">
        <authorList>
            <person name="Palmer J.M."/>
        </authorList>
    </citation>
    <scope>NUCLEOTIDE SEQUENCE [LARGE SCALE GENOMIC DNA]</scope>
    <source>
        <strain evidence="1 2">TWF730</strain>
    </source>
</reference>
<protein>
    <recommendedName>
        <fullName evidence="3">SnoaL-like domain-containing protein</fullName>
    </recommendedName>
</protein>
<dbReference type="Proteomes" id="UP001373714">
    <property type="component" value="Unassembled WGS sequence"/>
</dbReference>
<dbReference type="EMBL" id="JAVHNS010000018">
    <property type="protein sequence ID" value="KAK6331477.1"/>
    <property type="molecule type" value="Genomic_DNA"/>
</dbReference>
<evidence type="ECO:0000313" key="2">
    <source>
        <dbReference type="Proteomes" id="UP001373714"/>
    </source>
</evidence>
<sequence length="165" mass="18514">MSSPIPPSSATELYQTIHATCIKFFKSVSRNPENPKVIDIEAVKAVRTSDFIQTFGHRFMVSHHPEYQTPVTLDTLIGQLGVVSPLLNLWDMEIEDIFIDEGRRKALVRSTVELQAEGQDKPVIKNDMVWILDLTDDGGKVRKAIEFEDSMAADAFKKTLVLIGL</sequence>
<evidence type="ECO:0008006" key="3">
    <source>
        <dbReference type="Google" id="ProtNLM"/>
    </source>
</evidence>
<accession>A0AAV9TZD2</accession>
<organism evidence="1 2">
    <name type="scientific">Orbilia blumenaviensis</name>
    <dbReference type="NCBI Taxonomy" id="1796055"/>
    <lineage>
        <taxon>Eukaryota</taxon>
        <taxon>Fungi</taxon>
        <taxon>Dikarya</taxon>
        <taxon>Ascomycota</taxon>
        <taxon>Pezizomycotina</taxon>
        <taxon>Orbiliomycetes</taxon>
        <taxon>Orbiliales</taxon>
        <taxon>Orbiliaceae</taxon>
        <taxon>Orbilia</taxon>
    </lineage>
</organism>
<proteinExistence type="predicted"/>
<evidence type="ECO:0000313" key="1">
    <source>
        <dbReference type="EMBL" id="KAK6331477.1"/>
    </source>
</evidence>
<keyword evidence="2" id="KW-1185">Reference proteome</keyword>
<gene>
    <name evidence="1" type="ORF">TWF730_004559</name>
</gene>
<comment type="caution">
    <text evidence="1">The sequence shown here is derived from an EMBL/GenBank/DDBJ whole genome shotgun (WGS) entry which is preliminary data.</text>
</comment>
<name>A0AAV9TZD2_9PEZI</name>
<dbReference type="AlphaFoldDB" id="A0AAV9TZD2"/>